<dbReference type="Proteomes" id="UP000178419">
    <property type="component" value="Unassembled WGS sequence"/>
</dbReference>
<dbReference type="AlphaFoldDB" id="A0A1F7XYZ0"/>
<evidence type="ECO:0000256" key="1">
    <source>
        <dbReference type="SAM" id="MobiDB-lite"/>
    </source>
</evidence>
<protein>
    <recommendedName>
        <fullName evidence="4">Right handed beta helix domain-containing protein</fullName>
    </recommendedName>
</protein>
<feature type="region of interest" description="Disordered" evidence="1">
    <location>
        <begin position="122"/>
        <end position="144"/>
    </location>
</feature>
<feature type="region of interest" description="Disordered" evidence="1">
    <location>
        <begin position="556"/>
        <end position="576"/>
    </location>
</feature>
<comment type="caution">
    <text evidence="2">The sequence shown here is derived from an EMBL/GenBank/DDBJ whole genome shotgun (WGS) entry which is preliminary data.</text>
</comment>
<sequence length="576" mass="60328">MKRILISLLSIGVVAIVAVFATQSFFSDTETSLGNRFVAGDIDLQIDNESYAIDHNIPGYQNPVGAFVASTHTSWDLVDLTIEKFFDFVDLKPGDYGEDTISVHVGSNDAWMCAAAQLTEDQDNSCTDPENADDPTCQDPDGDGELDEDLNFAFWVDDGDNVFEVGEEVFLGGPLSGLEEEGQIALADSESSILGGDPTTPIPGGTTFYIGKIWCFGELSPNPVQLGVGSPISGNPARGTGWNCNGALVDNAAQTDSVVGDLEFFAVQSRNNPGFTCDGDWTPEFIGQRPHVGAALGEFVVETSCDATVDTDVVIGGTNFHTIQAAINDAGTVNGETVCVDDGTYPEDVVIDKEIRLSGDGATATSTINGQAGGQGAAVKIAANNVTLEGFDINGAGIAALWLNTGVSGATVRYNKVTSAAGGVTAVTTQGSQSNHLFSHNEFVGNGSGQIVYVNGDVSLVGFPSDNVDFDSNTFSGTIVAGGVALGSESTNSEVTKNIFESTLTSTYALYESWKDDALVNFNNFYDTLDVVVKDSDPGAGPLNAEDNWWGEAVPAGHLAGDVDDDPKEAAAFPEN</sequence>
<dbReference type="Gene3D" id="2.160.20.10">
    <property type="entry name" value="Single-stranded right-handed beta-helix, Pectin lyase-like"/>
    <property type="match status" value="1"/>
</dbReference>
<dbReference type="EMBL" id="MGGE01000049">
    <property type="protein sequence ID" value="OGM20180.1"/>
    <property type="molecule type" value="Genomic_DNA"/>
</dbReference>
<organism evidence="2 3">
    <name type="scientific">Candidatus Woesebacteria bacterium RIFCSPHIGHO2_01_FULL_38_9</name>
    <dbReference type="NCBI Taxonomy" id="1802492"/>
    <lineage>
        <taxon>Bacteria</taxon>
        <taxon>Candidatus Woeseibacteriota</taxon>
    </lineage>
</organism>
<accession>A0A1F7XYZ0</accession>
<dbReference type="SUPFAM" id="SSF51126">
    <property type="entry name" value="Pectin lyase-like"/>
    <property type="match status" value="1"/>
</dbReference>
<dbReference type="InterPro" id="IPR011050">
    <property type="entry name" value="Pectin_lyase_fold/virulence"/>
</dbReference>
<proteinExistence type="predicted"/>
<evidence type="ECO:0000313" key="2">
    <source>
        <dbReference type="EMBL" id="OGM20180.1"/>
    </source>
</evidence>
<gene>
    <name evidence="2" type="ORF">A2714_01105</name>
</gene>
<name>A0A1F7XYZ0_9BACT</name>
<dbReference type="InterPro" id="IPR012334">
    <property type="entry name" value="Pectin_lyas_fold"/>
</dbReference>
<reference evidence="2 3" key="1">
    <citation type="journal article" date="2016" name="Nat. Commun.">
        <title>Thousands of microbial genomes shed light on interconnected biogeochemical processes in an aquifer system.</title>
        <authorList>
            <person name="Anantharaman K."/>
            <person name="Brown C.T."/>
            <person name="Hug L.A."/>
            <person name="Sharon I."/>
            <person name="Castelle C.J."/>
            <person name="Probst A.J."/>
            <person name="Thomas B.C."/>
            <person name="Singh A."/>
            <person name="Wilkins M.J."/>
            <person name="Karaoz U."/>
            <person name="Brodie E.L."/>
            <person name="Williams K.H."/>
            <person name="Hubbard S.S."/>
            <person name="Banfield J.F."/>
        </authorList>
    </citation>
    <scope>NUCLEOTIDE SEQUENCE [LARGE SCALE GENOMIC DNA]</scope>
</reference>
<evidence type="ECO:0000313" key="3">
    <source>
        <dbReference type="Proteomes" id="UP000178419"/>
    </source>
</evidence>
<evidence type="ECO:0008006" key="4">
    <source>
        <dbReference type="Google" id="ProtNLM"/>
    </source>
</evidence>